<dbReference type="Proteomes" id="UP000274139">
    <property type="component" value="Unassembled WGS sequence"/>
</dbReference>
<evidence type="ECO:0000313" key="10">
    <source>
        <dbReference type="EMBL" id="RMC94275.1"/>
    </source>
</evidence>
<keyword evidence="7 8" id="KW-0501">Molybdenum cofactor biosynthesis</keyword>
<evidence type="ECO:0000256" key="3">
    <source>
        <dbReference type="ARBA" id="ARBA00022723"/>
    </source>
</evidence>
<comment type="function">
    <text evidence="8">Transfers a GMP moiety from GTP to Mo-molybdopterin (Mo-MPT) cofactor (Moco or molybdenum cofactor) to form Mo-molybdopterin guanine dinucleotide (Mo-MGD) cofactor.</text>
</comment>
<dbReference type="OrthoDB" id="9788394at2"/>
<keyword evidence="5 8" id="KW-0460">Magnesium</keyword>
<evidence type="ECO:0000256" key="5">
    <source>
        <dbReference type="ARBA" id="ARBA00022842"/>
    </source>
</evidence>
<feature type="binding site" evidence="8">
    <location>
        <position position="70"/>
    </location>
    <ligand>
        <name>GTP</name>
        <dbReference type="ChEBI" id="CHEBI:37565"/>
    </ligand>
</feature>
<accession>A0A454JFD5</accession>
<gene>
    <name evidence="8 10" type="primary">mobA</name>
    <name evidence="10" type="ORF">EAY64_15925</name>
</gene>
<keyword evidence="1 8" id="KW-0963">Cytoplasm</keyword>
<evidence type="ECO:0000256" key="6">
    <source>
        <dbReference type="ARBA" id="ARBA00023134"/>
    </source>
</evidence>
<keyword evidence="2 8" id="KW-0808">Transferase</keyword>
<keyword evidence="3 8" id="KW-0479">Metal-binding</keyword>
<dbReference type="SUPFAM" id="SSF53448">
    <property type="entry name" value="Nucleotide-diphospho-sugar transferases"/>
    <property type="match status" value="1"/>
</dbReference>
<evidence type="ECO:0000259" key="9">
    <source>
        <dbReference type="Pfam" id="PF12804"/>
    </source>
</evidence>
<keyword evidence="10" id="KW-0548">Nucleotidyltransferase</keyword>
<dbReference type="GO" id="GO:0061603">
    <property type="term" value="F:molybdenum cofactor guanylyltransferase activity"/>
    <property type="evidence" value="ECO:0007669"/>
    <property type="project" value="UniProtKB-EC"/>
</dbReference>
<dbReference type="Gene3D" id="3.90.550.10">
    <property type="entry name" value="Spore Coat Polysaccharide Biosynthesis Protein SpsA, Chain A"/>
    <property type="match status" value="1"/>
</dbReference>
<feature type="domain" description="MobA-like NTP transferase" evidence="9">
    <location>
        <begin position="5"/>
        <end position="161"/>
    </location>
</feature>
<keyword evidence="4 8" id="KW-0547">Nucleotide-binding</keyword>
<comment type="subcellular location">
    <subcellularLocation>
        <location evidence="8">Cytoplasm</location>
    </subcellularLocation>
</comment>
<dbReference type="EC" id="2.7.7.77" evidence="8"/>
<comment type="subunit">
    <text evidence="8">Monomer.</text>
</comment>
<dbReference type="CDD" id="cd02503">
    <property type="entry name" value="MobA"/>
    <property type="match status" value="1"/>
</dbReference>
<dbReference type="PANTHER" id="PTHR19136">
    <property type="entry name" value="MOLYBDENUM COFACTOR GUANYLYLTRANSFERASE"/>
    <property type="match status" value="1"/>
</dbReference>
<evidence type="ECO:0000256" key="4">
    <source>
        <dbReference type="ARBA" id="ARBA00022741"/>
    </source>
</evidence>
<sequence length="193" mass="20158">MPYTALILAGGQASRMGGVDKGLVELAGQPLIARTLQALAAQSQPPQRILISANRHLDEYAAYGHAVLPDTLPDYPGPLAGLLAGMQAAPDATLLMLPCDALVLPVDFAARLLAALPGQQVVSASDPAQWHPSLLALQPGLAAALAAYLASGGRSIRGWLATLQHQSLHVAQKLPNLNTLAAVHQLEQQWPAD</sequence>
<protein>
    <recommendedName>
        <fullName evidence="8">Molybdenum cofactor guanylyltransferase</fullName>
        <shortName evidence="8">MoCo guanylyltransferase</shortName>
        <ecNumber evidence="8">2.7.7.77</ecNumber>
    </recommendedName>
    <alternativeName>
        <fullName evidence="8">GTP:molybdopterin guanylyltransferase</fullName>
    </alternativeName>
    <alternativeName>
        <fullName evidence="8">Mo-MPT guanylyltransferase</fullName>
    </alternativeName>
    <alternativeName>
        <fullName evidence="8">Molybdopterin guanylyltransferase</fullName>
    </alternativeName>
    <alternativeName>
        <fullName evidence="8">Molybdopterin-guanine dinucleotide synthase</fullName>
        <shortName evidence="8">MGD synthase</shortName>
    </alternativeName>
</protein>
<comment type="cofactor">
    <cofactor evidence="8">
        <name>Mg(2+)</name>
        <dbReference type="ChEBI" id="CHEBI:18420"/>
    </cofactor>
</comment>
<proteinExistence type="inferred from homology"/>
<dbReference type="AlphaFoldDB" id="A0A454JFD5"/>
<name>A0A454JFD5_9NEIS</name>
<feature type="binding site" evidence="8">
    <location>
        <position position="100"/>
    </location>
    <ligand>
        <name>Mg(2+)</name>
        <dbReference type="ChEBI" id="CHEBI:18420"/>
    </ligand>
</feature>
<dbReference type="InterPro" id="IPR029044">
    <property type="entry name" value="Nucleotide-diphossugar_trans"/>
</dbReference>
<dbReference type="GO" id="GO:0005737">
    <property type="term" value="C:cytoplasm"/>
    <property type="evidence" value="ECO:0007669"/>
    <property type="project" value="UniProtKB-SubCell"/>
</dbReference>
<keyword evidence="11" id="KW-1185">Reference proteome</keyword>
<dbReference type="InterPro" id="IPR013482">
    <property type="entry name" value="Molybde_CF_guanTrfase"/>
</dbReference>
<dbReference type="NCBIfam" id="TIGR02665">
    <property type="entry name" value="molyb_mobA"/>
    <property type="match status" value="1"/>
</dbReference>
<feature type="binding site" evidence="8">
    <location>
        <position position="100"/>
    </location>
    <ligand>
        <name>GTP</name>
        <dbReference type="ChEBI" id="CHEBI:37565"/>
    </ligand>
</feature>
<dbReference type="GO" id="GO:1902758">
    <property type="term" value="P:bis(molybdopterin guanine dinucleotide)molybdenum biosynthetic process"/>
    <property type="evidence" value="ECO:0007669"/>
    <property type="project" value="TreeGrafter"/>
</dbReference>
<organism evidence="10 11">
    <name type="scientific">Aquitalea palustris</name>
    <dbReference type="NCBI Taxonomy" id="2480983"/>
    <lineage>
        <taxon>Bacteria</taxon>
        <taxon>Pseudomonadati</taxon>
        <taxon>Pseudomonadota</taxon>
        <taxon>Betaproteobacteria</taxon>
        <taxon>Neisseriales</taxon>
        <taxon>Chromobacteriaceae</taxon>
        <taxon>Aquitalea</taxon>
    </lineage>
</organism>
<keyword evidence="6 8" id="KW-0342">GTP-binding</keyword>
<feature type="binding site" evidence="8">
    <location>
        <begin position="8"/>
        <end position="10"/>
    </location>
    <ligand>
        <name>GTP</name>
        <dbReference type="ChEBI" id="CHEBI:37565"/>
    </ligand>
</feature>
<comment type="caution">
    <text evidence="10">The sequence shown here is derived from an EMBL/GenBank/DDBJ whole genome shotgun (WGS) entry which is preliminary data.</text>
</comment>
<dbReference type="InterPro" id="IPR025877">
    <property type="entry name" value="MobA-like_NTP_Trfase"/>
</dbReference>
<comment type="domain">
    <text evidence="8">The N-terminal domain determines nucleotide recognition and specific binding, while the C-terminal domain determines the specific binding to the target protein.</text>
</comment>
<evidence type="ECO:0000256" key="1">
    <source>
        <dbReference type="ARBA" id="ARBA00022490"/>
    </source>
</evidence>
<comment type="caution">
    <text evidence="8">Lacks conserved residue(s) required for the propagation of feature annotation.</text>
</comment>
<reference evidence="10 11" key="1">
    <citation type="submission" date="2018-10" db="EMBL/GenBank/DDBJ databases">
        <title>Draft genome sequence of Aquitalea MWU14-2217 isolated from a wild cranberry bog in Provincetown, Massachusetts.</title>
        <authorList>
            <person name="Ebadzadsahrai G."/>
            <person name="Soby S."/>
        </authorList>
    </citation>
    <scope>NUCLEOTIDE SEQUENCE [LARGE SCALE GENOMIC DNA]</scope>
    <source>
        <strain evidence="10 11">MWU14-2217</strain>
    </source>
</reference>
<dbReference type="Pfam" id="PF12804">
    <property type="entry name" value="NTP_transf_3"/>
    <property type="match status" value="1"/>
</dbReference>
<dbReference type="GO" id="GO:0005525">
    <property type="term" value="F:GTP binding"/>
    <property type="evidence" value="ECO:0007669"/>
    <property type="project" value="UniProtKB-UniRule"/>
</dbReference>
<comment type="catalytic activity">
    <reaction evidence="8">
        <text>Mo-molybdopterin + GTP + H(+) = Mo-molybdopterin guanine dinucleotide + diphosphate</text>
        <dbReference type="Rhea" id="RHEA:34243"/>
        <dbReference type="ChEBI" id="CHEBI:15378"/>
        <dbReference type="ChEBI" id="CHEBI:33019"/>
        <dbReference type="ChEBI" id="CHEBI:37565"/>
        <dbReference type="ChEBI" id="CHEBI:71302"/>
        <dbReference type="ChEBI" id="CHEBI:71310"/>
        <dbReference type="EC" id="2.7.7.77"/>
    </reaction>
</comment>
<dbReference type="GO" id="GO:0046872">
    <property type="term" value="F:metal ion binding"/>
    <property type="evidence" value="ECO:0007669"/>
    <property type="project" value="UniProtKB-KW"/>
</dbReference>
<evidence type="ECO:0000256" key="8">
    <source>
        <dbReference type="HAMAP-Rule" id="MF_00316"/>
    </source>
</evidence>
<feature type="binding site" evidence="8">
    <location>
        <position position="21"/>
    </location>
    <ligand>
        <name>GTP</name>
        <dbReference type="ChEBI" id="CHEBI:37565"/>
    </ligand>
</feature>
<evidence type="ECO:0000313" key="11">
    <source>
        <dbReference type="Proteomes" id="UP000274139"/>
    </source>
</evidence>
<evidence type="ECO:0000256" key="2">
    <source>
        <dbReference type="ARBA" id="ARBA00022679"/>
    </source>
</evidence>
<dbReference type="PANTHER" id="PTHR19136:SF81">
    <property type="entry name" value="MOLYBDENUM COFACTOR GUANYLYLTRANSFERASE"/>
    <property type="match status" value="1"/>
</dbReference>
<comment type="similarity">
    <text evidence="8">Belongs to the MobA family.</text>
</comment>
<evidence type="ECO:0000256" key="7">
    <source>
        <dbReference type="ARBA" id="ARBA00023150"/>
    </source>
</evidence>
<dbReference type="EMBL" id="RFAR01000069">
    <property type="protein sequence ID" value="RMC94275.1"/>
    <property type="molecule type" value="Genomic_DNA"/>
</dbReference>
<dbReference type="HAMAP" id="MF_00316">
    <property type="entry name" value="MobA"/>
    <property type="match status" value="1"/>
</dbReference>